<feature type="transmembrane region" description="Helical" evidence="1">
    <location>
        <begin position="6"/>
        <end position="22"/>
    </location>
</feature>
<dbReference type="AlphaFoldDB" id="A0A6I3SBU3"/>
<proteinExistence type="predicted"/>
<dbReference type="EMBL" id="WNKU01000001">
    <property type="protein sequence ID" value="MTV47369.1"/>
    <property type="molecule type" value="Genomic_DNA"/>
</dbReference>
<keyword evidence="3" id="KW-1185">Reference proteome</keyword>
<sequence>MELAMVFFVILLLGITVVVIFGKEQIKGVIAPLAILLIADFLLLYGKYVVSDGFLTFILYVPSLVLIAISGIWSLIIWVKCRRDRANQRKILAVALGFVVTAVIMATPALDQMDKFKLYQKEYLAVSDAIFLAYDQGKLSLGEEFTSPPYSISGVDKQKSRFSEEVVHKMGTLHKSAGVNSYIVADQDVIYFSFGANLQSIDGIAICRNGKDPTVDLSLKSRFFDGATSYEYITEGAYHFRDGL</sequence>
<comment type="caution">
    <text evidence="2">The sequence shown here is derived from an EMBL/GenBank/DDBJ whole genome shotgun (WGS) entry which is preliminary data.</text>
</comment>
<gene>
    <name evidence="2" type="ORF">GJ688_00050</name>
</gene>
<reference evidence="2 3" key="1">
    <citation type="submission" date="2019-11" db="EMBL/GenBank/DDBJ databases">
        <title>Whole-genome sequence of a the green, strictly anaerobic photosynthetic bacterium Heliobacillus mobilis DSM 6151.</title>
        <authorList>
            <person name="Kyndt J.A."/>
            <person name="Meyer T.E."/>
        </authorList>
    </citation>
    <scope>NUCLEOTIDE SEQUENCE [LARGE SCALE GENOMIC DNA]</scope>
    <source>
        <strain evidence="2 3">DSM 6151</strain>
    </source>
</reference>
<accession>A0A6I3SBU3</accession>
<dbReference type="Proteomes" id="UP000430670">
    <property type="component" value="Unassembled WGS sequence"/>
</dbReference>
<feature type="transmembrane region" description="Helical" evidence="1">
    <location>
        <begin position="91"/>
        <end position="110"/>
    </location>
</feature>
<keyword evidence="1" id="KW-0812">Transmembrane</keyword>
<protein>
    <submittedName>
        <fullName evidence="2">Uncharacterized protein</fullName>
    </submittedName>
</protein>
<evidence type="ECO:0000313" key="2">
    <source>
        <dbReference type="EMBL" id="MTV47369.1"/>
    </source>
</evidence>
<keyword evidence="1" id="KW-0472">Membrane</keyword>
<keyword evidence="1" id="KW-1133">Transmembrane helix</keyword>
<feature type="transmembrane region" description="Helical" evidence="1">
    <location>
        <begin position="54"/>
        <end position="79"/>
    </location>
</feature>
<organism evidence="2 3">
    <name type="scientific">Heliobacterium mobile</name>
    <name type="common">Heliobacillus mobilis</name>
    <dbReference type="NCBI Taxonomy" id="28064"/>
    <lineage>
        <taxon>Bacteria</taxon>
        <taxon>Bacillati</taxon>
        <taxon>Bacillota</taxon>
        <taxon>Clostridia</taxon>
        <taxon>Eubacteriales</taxon>
        <taxon>Heliobacteriaceae</taxon>
        <taxon>Heliobacterium</taxon>
    </lineage>
</organism>
<feature type="transmembrane region" description="Helical" evidence="1">
    <location>
        <begin position="29"/>
        <end position="48"/>
    </location>
</feature>
<evidence type="ECO:0000256" key="1">
    <source>
        <dbReference type="SAM" id="Phobius"/>
    </source>
</evidence>
<dbReference type="RefSeq" id="WP_155474502.1">
    <property type="nucleotide sequence ID" value="NZ_WNKU01000001.1"/>
</dbReference>
<dbReference type="OrthoDB" id="2988908at2"/>
<evidence type="ECO:0000313" key="3">
    <source>
        <dbReference type="Proteomes" id="UP000430670"/>
    </source>
</evidence>
<name>A0A6I3SBU3_HELMO</name>